<evidence type="ECO:0000256" key="2">
    <source>
        <dbReference type="SAM" id="MobiDB-lite"/>
    </source>
</evidence>
<dbReference type="Gene3D" id="1.25.40.10">
    <property type="entry name" value="Tetratricopeptide repeat domain"/>
    <property type="match status" value="1"/>
</dbReference>
<dbReference type="Pfam" id="PF13174">
    <property type="entry name" value="TPR_6"/>
    <property type="match status" value="1"/>
</dbReference>
<dbReference type="SUPFAM" id="SSF48452">
    <property type="entry name" value="TPR-like"/>
    <property type="match status" value="1"/>
</dbReference>
<gene>
    <name evidence="1" type="primary">cpoB</name>
    <name evidence="3" type="ORF">NIT7321_01303</name>
</gene>
<comment type="function">
    <text evidence="1">Mediates coordination of peptidoglycan synthesis and outer membrane constriction during cell division.</text>
</comment>
<keyword evidence="1" id="KW-0732">Signal</keyword>
<organism evidence="3 4">
    <name type="scientific">Phaeobacter italicus</name>
    <dbReference type="NCBI Taxonomy" id="481446"/>
    <lineage>
        <taxon>Bacteria</taxon>
        <taxon>Pseudomonadati</taxon>
        <taxon>Pseudomonadota</taxon>
        <taxon>Alphaproteobacteria</taxon>
        <taxon>Rhodobacterales</taxon>
        <taxon>Roseobacteraceae</taxon>
        <taxon>Phaeobacter</taxon>
    </lineage>
</organism>
<dbReference type="STRING" id="481446.NIT7645_02652"/>
<dbReference type="NCBIfam" id="TIGR02795">
    <property type="entry name" value="tol_pal_ybgF"/>
    <property type="match status" value="1"/>
</dbReference>
<dbReference type="InterPro" id="IPR014162">
    <property type="entry name" value="CpoB_C"/>
</dbReference>
<dbReference type="GO" id="GO:0030288">
    <property type="term" value="C:outer membrane-bounded periplasmic space"/>
    <property type="evidence" value="ECO:0007669"/>
    <property type="project" value="UniProtKB-UniRule"/>
</dbReference>
<dbReference type="Proteomes" id="UP000043764">
    <property type="component" value="Unassembled WGS sequence"/>
</dbReference>
<name>A0A0H5D124_9RHOB</name>
<dbReference type="AlphaFoldDB" id="A0A0H5D124"/>
<proteinExistence type="inferred from homology"/>
<evidence type="ECO:0000256" key="1">
    <source>
        <dbReference type="HAMAP-Rule" id="MF_02066"/>
    </source>
</evidence>
<protein>
    <recommendedName>
        <fullName evidence="1">Cell division coordinator CpoB</fullName>
    </recommendedName>
</protein>
<feature type="chain" id="PRO_5009983891" description="Cell division coordinator CpoB" evidence="1">
    <location>
        <begin position="30"/>
        <end position="287"/>
    </location>
</feature>
<dbReference type="InterPro" id="IPR011990">
    <property type="entry name" value="TPR-like_helical_dom_sf"/>
</dbReference>
<accession>A0A0H5D124</accession>
<feature type="region of interest" description="Disordered" evidence="2">
    <location>
        <begin position="135"/>
        <end position="156"/>
    </location>
</feature>
<keyword evidence="1" id="KW-0574">Periplasm</keyword>
<keyword evidence="1" id="KW-0131">Cell cycle</keyword>
<evidence type="ECO:0000313" key="3">
    <source>
        <dbReference type="EMBL" id="CRL10458.1"/>
    </source>
</evidence>
<feature type="coiled-coil region" evidence="1">
    <location>
        <begin position="35"/>
        <end position="95"/>
    </location>
</feature>
<feature type="signal peptide" evidence="1">
    <location>
        <begin position="1"/>
        <end position="29"/>
    </location>
</feature>
<sequence precursor="true">MRMRSFVPAAATALSLAFAVAITPLKATAQDQQTLADIRQELTILHVEIQRLKREMSTTGSPQVNLSGNSVLDRVTAIEEELQRLTAQTEQLSFKVERVVQDGTNRIGDLEFRLVELEGGDISQLGETTTLGGVDLPEGGTGAEPALPATPGSAPADTELAVGEQRDFDAAKAALDEGSYQAAAEQFVAFTLAYPGSPLTSAAEYHRGKALDGLGDTREAARAYLAAFSANPAGQTAPDALFELGAALGRLGQTSQACVTLSEVGGRFPASEAVAAAEAERAKLACN</sequence>
<dbReference type="EMBL" id="CVRL01000013">
    <property type="protein sequence ID" value="CRL10458.1"/>
    <property type="molecule type" value="Genomic_DNA"/>
</dbReference>
<evidence type="ECO:0000313" key="4">
    <source>
        <dbReference type="Proteomes" id="UP000043764"/>
    </source>
</evidence>
<keyword evidence="4" id="KW-1185">Reference proteome</keyword>
<dbReference type="InterPro" id="IPR034706">
    <property type="entry name" value="CpoB"/>
</dbReference>
<dbReference type="InterPro" id="IPR019734">
    <property type="entry name" value="TPR_rpt"/>
</dbReference>
<comment type="similarity">
    <text evidence="1">Belongs to the CpoB family.</text>
</comment>
<dbReference type="GO" id="GO:0043093">
    <property type="term" value="P:FtsZ-dependent cytokinesis"/>
    <property type="evidence" value="ECO:0007669"/>
    <property type="project" value="UniProtKB-UniRule"/>
</dbReference>
<keyword evidence="1" id="KW-0132">Cell division</keyword>
<dbReference type="OrthoDB" id="9763909at2"/>
<comment type="subcellular location">
    <subcellularLocation>
        <location evidence="1">Periplasm</location>
    </subcellularLocation>
</comment>
<reference evidence="3 4" key="1">
    <citation type="submission" date="2015-05" db="EMBL/GenBank/DDBJ databases">
        <authorList>
            <person name="Rodrigo-Torres Lidia"/>
            <person name="Arahal R.David."/>
        </authorList>
    </citation>
    <scope>NUCLEOTIDE SEQUENCE [LARGE SCALE GENOMIC DNA]</scope>
    <source>
        <strain evidence="3 4">CECT 7321</strain>
    </source>
</reference>
<keyword evidence="1" id="KW-0175">Coiled coil</keyword>
<dbReference type="HAMAP" id="MF_02066">
    <property type="entry name" value="CpoB"/>
    <property type="match status" value="1"/>
</dbReference>